<evidence type="ECO:0000313" key="2">
    <source>
        <dbReference type="EMBL" id="KAG8375440.1"/>
    </source>
</evidence>
<feature type="coiled-coil region" evidence="1">
    <location>
        <begin position="198"/>
        <end position="225"/>
    </location>
</feature>
<dbReference type="AlphaFoldDB" id="A0AAV6X254"/>
<dbReference type="Proteomes" id="UP000826271">
    <property type="component" value="Unassembled WGS sequence"/>
</dbReference>
<dbReference type="EMBL" id="WHWC01000010">
    <property type="protein sequence ID" value="KAG8375440.1"/>
    <property type="molecule type" value="Genomic_DNA"/>
</dbReference>
<keyword evidence="1" id="KW-0175">Coiled coil</keyword>
<reference evidence="2" key="1">
    <citation type="submission" date="2019-10" db="EMBL/GenBank/DDBJ databases">
        <authorList>
            <person name="Zhang R."/>
            <person name="Pan Y."/>
            <person name="Wang J."/>
            <person name="Ma R."/>
            <person name="Yu S."/>
        </authorList>
    </citation>
    <scope>NUCLEOTIDE SEQUENCE</scope>
    <source>
        <strain evidence="2">LA-IB0</strain>
        <tissue evidence="2">Leaf</tissue>
    </source>
</reference>
<dbReference type="GO" id="GO:0008356">
    <property type="term" value="P:asymmetric cell division"/>
    <property type="evidence" value="ECO:0007669"/>
    <property type="project" value="InterPro"/>
</dbReference>
<proteinExistence type="predicted"/>
<gene>
    <name evidence="2" type="ORF">BUALT_Bualt10G0100200</name>
</gene>
<dbReference type="PANTHER" id="PTHR33476">
    <property type="entry name" value="EMB|CAB62613.1"/>
    <property type="match status" value="1"/>
</dbReference>
<accession>A0AAV6X254</accession>
<dbReference type="InterPro" id="IPR040348">
    <property type="entry name" value="POLAR-like"/>
</dbReference>
<evidence type="ECO:0008006" key="4">
    <source>
        <dbReference type="Google" id="ProtNLM"/>
    </source>
</evidence>
<sequence>MSFDGYSCDTAARGQRKRREICRSFTCVSPWFIFSRWFKGGTSRGSRSGFMERKWEKEKTRGDFDIKRNNGMVKGSINHEASSSSREDVTECDKEASFNLGVGFGLMYLIAASRNEFNKMVELHKKIEFLLQNFQTEIENQDKNPKCMSSKSSISSSYSNTGIHEALFAEEHDPGVYLTSDNVQNPKIGFSNHRRYMRREKSLRMDQLEAELEDEFDRMQLQMDEEFVVKYSKQQCSEINVEYSAPEESHSEEVVNEQHEYSNNEFYGVSSRELERKLHELLESRQQERINELESALDYAMQQLEEKETELSWWKDTARLVSQHLSDIPSLLRQAKQQPMCCKKLEFEP</sequence>
<feature type="coiled-coil region" evidence="1">
    <location>
        <begin position="271"/>
        <end position="310"/>
    </location>
</feature>
<name>A0AAV6X254_9LAMI</name>
<organism evidence="2 3">
    <name type="scientific">Buddleja alternifolia</name>
    <dbReference type="NCBI Taxonomy" id="168488"/>
    <lineage>
        <taxon>Eukaryota</taxon>
        <taxon>Viridiplantae</taxon>
        <taxon>Streptophyta</taxon>
        <taxon>Embryophyta</taxon>
        <taxon>Tracheophyta</taxon>
        <taxon>Spermatophyta</taxon>
        <taxon>Magnoliopsida</taxon>
        <taxon>eudicotyledons</taxon>
        <taxon>Gunneridae</taxon>
        <taxon>Pentapetalae</taxon>
        <taxon>asterids</taxon>
        <taxon>lamiids</taxon>
        <taxon>Lamiales</taxon>
        <taxon>Scrophulariaceae</taxon>
        <taxon>Buddlejeae</taxon>
        <taxon>Buddleja</taxon>
    </lineage>
</organism>
<dbReference type="PANTHER" id="PTHR33476:SF22">
    <property type="entry name" value="PROTEIN POLAR LOCALIZATION DURING ASYMMETRIC DIVISION AND REDISTRIBUTION"/>
    <property type="match status" value="1"/>
</dbReference>
<keyword evidence="3" id="KW-1185">Reference proteome</keyword>
<evidence type="ECO:0000313" key="3">
    <source>
        <dbReference type="Proteomes" id="UP000826271"/>
    </source>
</evidence>
<protein>
    <recommendedName>
        <fullName evidence="4">Protein POLAR LOCALIZATION DURING ASYMMETRIC DIVISION AND REDISTRIBUTION-like</fullName>
    </recommendedName>
</protein>
<evidence type="ECO:0000256" key="1">
    <source>
        <dbReference type="SAM" id="Coils"/>
    </source>
</evidence>
<comment type="caution">
    <text evidence="2">The sequence shown here is derived from an EMBL/GenBank/DDBJ whole genome shotgun (WGS) entry which is preliminary data.</text>
</comment>